<dbReference type="AlphaFoldDB" id="A0A7X1Z9D9"/>
<evidence type="ECO:0000256" key="1">
    <source>
        <dbReference type="ARBA" id="ARBA00004651"/>
    </source>
</evidence>
<protein>
    <recommendedName>
        <fullName evidence="8">Transport permease protein</fullName>
    </recommendedName>
</protein>
<evidence type="ECO:0000256" key="8">
    <source>
        <dbReference type="RuleBase" id="RU361157"/>
    </source>
</evidence>
<dbReference type="OrthoDB" id="9794365at2"/>
<evidence type="ECO:0000256" key="7">
    <source>
        <dbReference type="ARBA" id="ARBA00023136"/>
    </source>
</evidence>
<evidence type="ECO:0000256" key="6">
    <source>
        <dbReference type="ARBA" id="ARBA00022989"/>
    </source>
</evidence>
<evidence type="ECO:0000256" key="4">
    <source>
        <dbReference type="ARBA" id="ARBA00022475"/>
    </source>
</evidence>
<accession>A0A7X1Z9D9</accession>
<proteinExistence type="inferred from homology"/>
<feature type="domain" description="ABC transmembrane type-2" evidence="9">
    <location>
        <begin position="54"/>
        <end position="279"/>
    </location>
</feature>
<dbReference type="Proteomes" id="UP000439550">
    <property type="component" value="Unassembled WGS sequence"/>
</dbReference>
<evidence type="ECO:0000259" key="9">
    <source>
        <dbReference type="PROSITE" id="PS51012"/>
    </source>
</evidence>
<dbReference type="EMBL" id="WITJ01000014">
    <property type="protein sequence ID" value="MQW40243.1"/>
    <property type="molecule type" value="Genomic_DNA"/>
</dbReference>
<feature type="transmembrane region" description="Helical" evidence="8">
    <location>
        <begin position="90"/>
        <end position="112"/>
    </location>
</feature>
<feature type="transmembrane region" description="Helical" evidence="8">
    <location>
        <begin position="60"/>
        <end position="78"/>
    </location>
</feature>
<keyword evidence="4 8" id="KW-1003">Cell membrane</keyword>
<evidence type="ECO:0000256" key="3">
    <source>
        <dbReference type="ARBA" id="ARBA00022448"/>
    </source>
</evidence>
<sequence length="287" mass="33368">MTREIRRQLQKFHGTPSGWIFPLAHFFFDQFKYFRIALNLSTYRTKSANFQHKLGRLWELLDPLFQLAIYYVIFGLLFKRVVPDFPALPWMFIGLGVYSFMQNTMVTGALSIRQQFHMVSKMKFPLSILPLSALIGFLTNLVIALVVSLGLALASAYNPTAHLLQFFYYFPALVLFTLAVSLINSSILVVFPDMRFFLNYGFRFLMYGSGAIFSLDQFHIIPAWLRQLQLYNPFYYLIAGFRDCVFGTTWFWEKASAGLSFWLVTLLLLVLATHVHYGLRERMGDYL</sequence>
<keyword evidence="5 8" id="KW-0812">Transmembrane</keyword>
<keyword evidence="7 8" id="KW-0472">Membrane</keyword>
<feature type="transmembrane region" description="Helical" evidence="8">
    <location>
        <begin position="259"/>
        <end position="279"/>
    </location>
</feature>
<keyword evidence="3 8" id="KW-0813">Transport</keyword>
<dbReference type="GO" id="GO:0140359">
    <property type="term" value="F:ABC-type transporter activity"/>
    <property type="evidence" value="ECO:0007669"/>
    <property type="project" value="InterPro"/>
</dbReference>
<gene>
    <name evidence="10" type="ORF">GHI93_09920</name>
</gene>
<dbReference type="InterPro" id="IPR013525">
    <property type="entry name" value="ABC2_TM"/>
</dbReference>
<reference evidence="10 11" key="1">
    <citation type="submission" date="2019-10" db="EMBL/GenBank/DDBJ databases">
        <authorList>
            <person name="Dong K."/>
        </authorList>
    </citation>
    <scope>NUCLEOTIDE SEQUENCE [LARGE SCALE GENOMIC DNA]</scope>
    <source>
        <strain evidence="10 11">DSM 28960</strain>
    </source>
</reference>
<dbReference type="GO" id="GO:0005886">
    <property type="term" value="C:plasma membrane"/>
    <property type="evidence" value="ECO:0007669"/>
    <property type="project" value="UniProtKB-SubCell"/>
</dbReference>
<evidence type="ECO:0000313" key="10">
    <source>
        <dbReference type="EMBL" id="MQW40243.1"/>
    </source>
</evidence>
<evidence type="ECO:0000256" key="5">
    <source>
        <dbReference type="ARBA" id="ARBA00022692"/>
    </source>
</evidence>
<evidence type="ECO:0000313" key="11">
    <source>
        <dbReference type="Proteomes" id="UP000439550"/>
    </source>
</evidence>
<comment type="subcellular location">
    <subcellularLocation>
        <location evidence="1 8">Cell membrane</location>
        <topology evidence="1 8">Multi-pass membrane protein</topology>
    </subcellularLocation>
</comment>
<dbReference type="Pfam" id="PF01061">
    <property type="entry name" value="ABC2_membrane"/>
    <property type="match status" value="1"/>
</dbReference>
<keyword evidence="6 8" id="KW-1133">Transmembrane helix</keyword>
<feature type="transmembrane region" description="Helical" evidence="8">
    <location>
        <begin position="124"/>
        <end position="154"/>
    </location>
</feature>
<name>A0A7X1Z9D9_9LACT</name>
<comment type="caution">
    <text evidence="10">The sequence shown here is derived from an EMBL/GenBank/DDBJ whole genome shotgun (WGS) entry which is preliminary data.</text>
</comment>
<dbReference type="PROSITE" id="PS51012">
    <property type="entry name" value="ABC_TM2"/>
    <property type="match status" value="1"/>
</dbReference>
<organism evidence="10 11">
    <name type="scientific">Lactococcus hircilactis</name>
    <dbReference type="NCBI Taxonomy" id="1494462"/>
    <lineage>
        <taxon>Bacteria</taxon>
        <taxon>Bacillati</taxon>
        <taxon>Bacillota</taxon>
        <taxon>Bacilli</taxon>
        <taxon>Lactobacillales</taxon>
        <taxon>Streptococcaceae</taxon>
        <taxon>Lactococcus</taxon>
    </lineage>
</organism>
<comment type="similarity">
    <text evidence="2 8">Belongs to the ABC-2 integral membrane protein family.</text>
</comment>
<dbReference type="PANTHER" id="PTHR30413">
    <property type="entry name" value="INNER MEMBRANE TRANSPORT PERMEASE"/>
    <property type="match status" value="1"/>
</dbReference>
<feature type="transmembrane region" description="Helical" evidence="8">
    <location>
        <begin position="166"/>
        <end position="192"/>
    </location>
</feature>
<evidence type="ECO:0000256" key="2">
    <source>
        <dbReference type="ARBA" id="ARBA00007783"/>
    </source>
</evidence>
<keyword evidence="11" id="KW-1185">Reference proteome</keyword>
<dbReference type="PANTHER" id="PTHR30413:SF10">
    <property type="entry name" value="CAPSULE POLYSACCHARIDE EXPORT INNER-MEMBRANE PROTEIN CTRC"/>
    <property type="match status" value="1"/>
</dbReference>
<dbReference type="GO" id="GO:0015920">
    <property type="term" value="P:lipopolysaccharide transport"/>
    <property type="evidence" value="ECO:0007669"/>
    <property type="project" value="TreeGrafter"/>
</dbReference>
<dbReference type="InterPro" id="IPR047817">
    <property type="entry name" value="ABC2_TM_bact-type"/>
</dbReference>
<feature type="transmembrane region" description="Helical" evidence="8">
    <location>
        <begin position="204"/>
        <end position="225"/>
    </location>
</feature>